<keyword evidence="3" id="KW-0547">Nucleotide-binding</keyword>
<sequence length="336" mass="37956">MGNAQSHTSEPFTFKGEDVYAKFEKDWFDKGESRYAYRGRIKHVNRWWFERGEQCVVKLYKEEYCNRLKEDAWKADNRASAKAAEMAMLFNNAFTNKGFAKIEVLIPIISKVQTFATYKYLGRDSVAQSVRGPDDDSIATANQMVPEGAAVAIERFLQGRYVHFISNSAKVNKNEKTLVPVAFSHFTYAESNGEILVTDLQGVYNGKNYVFTDPAVHSMEKHGQKFGYYGPTDLGMFGVVKFFQNHECNRLCEGLLKPDMSKIPDYLKGDLDLAIEAIKTRSGSTYTFALLESGLSAQRIQELHTSIAHALTQSGDGQRRHYGLRHGFIDVLSMGT</sequence>
<keyword evidence="8" id="KW-1185">Reference proteome</keyword>
<dbReference type="GO" id="GO:0005524">
    <property type="term" value="F:ATP binding"/>
    <property type="evidence" value="ECO:0007669"/>
    <property type="project" value="UniProtKB-KW"/>
</dbReference>
<evidence type="ECO:0000256" key="5">
    <source>
        <dbReference type="ARBA" id="ARBA00022840"/>
    </source>
</evidence>
<dbReference type="GO" id="GO:0004674">
    <property type="term" value="F:protein serine/threonine kinase activity"/>
    <property type="evidence" value="ECO:0007669"/>
    <property type="project" value="UniProtKB-KW"/>
</dbReference>
<organism evidence="7 8">
    <name type="scientific">Patiria miniata</name>
    <name type="common">Bat star</name>
    <name type="synonym">Asterina miniata</name>
    <dbReference type="NCBI Taxonomy" id="46514"/>
    <lineage>
        <taxon>Eukaryota</taxon>
        <taxon>Metazoa</taxon>
        <taxon>Echinodermata</taxon>
        <taxon>Eleutherozoa</taxon>
        <taxon>Asterozoa</taxon>
        <taxon>Asteroidea</taxon>
        <taxon>Valvatacea</taxon>
        <taxon>Valvatida</taxon>
        <taxon>Asterinidae</taxon>
        <taxon>Patiria</taxon>
    </lineage>
</organism>
<evidence type="ECO:0000313" key="7">
    <source>
        <dbReference type="EnsemblMetazoa" id="XP_038062557.1"/>
    </source>
</evidence>
<dbReference type="AlphaFoldDB" id="A0A914AFP3"/>
<keyword evidence="1" id="KW-0723">Serine/threonine-protein kinase</keyword>
<protein>
    <recommendedName>
        <fullName evidence="6">Alpha-type protein kinase domain-containing protein</fullName>
    </recommendedName>
</protein>
<dbReference type="SMART" id="SM00811">
    <property type="entry name" value="Alpha_kinase"/>
    <property type="match status" value="1"/>
</dbReference>
<dbReference type="InterPro" id="IPR004166">
    <property type="entry name" value="a-kinase_dom"/>
</dbReference>
<dbReference type="Pfam" id="PF02816">
    <property type="entry name" value="Alpha_kinase"/>
    <property type="match status" value="1"/>
</dbReference>
<dbReference type="RefSeq" id="XP_038062557.1">
    <property type="nucleotide sequence ID" value="XM_038206629.1"/>
</dbReference>
<keyword evidence="2" id="KW-0808">Transferase</keyword>
<evidence type="ECO:0000256" key="1">
    <source>
        <dbReference type="ARBA" id="ARBA00022527"/>
    </source>
</evidence>
<reference evidence="7" key="1">
    <citation type="submission" date="2022-11" db="UniProtKB">
        <authorList>
            <consortium name="EnsemblMetazoa"/>
        </authorList>
    </citation>
    <scope>IDENTIFICATION</scope>
</reference>
<dbReference type="CDD" id="cd04515">
    <property type="entry name" value="Alpha_kinase"/>
    <property type="match status" value="1"/>
</dbReference>
<dbReference type="SUPFAM" id="SSF56112">
    <property type="entry name" value="Protein kinase-like (PK-like)"/>
    <property type="match status" value="1"/>
</dbReference>
<name>A0A914AFP3_PATMI</name>
<evidence type="ECO:0000259" key="6">
    <source>
        <dbReference type="PROSITE" id="PS51158"/>
    </source>
</evidence>
<feature type="domain" description="Alpha-type protein kinase" evidence="6">
    <location>
        <begin position="1"/>
        <end position="263"/>
    </location>
</feature>
<keyword evidence="5" id="KW-0067">ATP-binding</keyword>
<dbReference type="EnsemblMetazoa" id="XM_038206629.1">
    <property type="protein sequence ID" value="XP_038062557.1"/>
    <property type="gene ID" value="LOC119733048"/>
</dbReference>
<dbReference type="GeneID" id="119733048"/>
<dbReference type="InterPro" id="IPR051852">
    <property type="entry name" value="Alpha-type_PK"/>
</dbReference>
<proteinExistence type="predicted"/>
<dbReference type="InterPro" id="IPR011009">
    <property type="entry name" value="Kinase-like_dom_sf"/>
</dbReference>
<keyword evidence="4" id="KW-0418">Kinase</keyword>
<evidence type="ECO:0000256" key="2">
    <source>
        <dbReference type="ARBA" id="ARBA00022679"/>
    </source>
</evidence>
<dbReference type="PROSITE" id="PS51158">
    <property type="entry name" value="ALPHA_KINASE"/>
    <property type="match status" value="1"/>
</dbReference>
<evidence type="ECO:0000313" key="8">
    <source>
        <dbReference type="Proteomes" id="UP000887568"/>
    </source>
</evidence>
<dbReference type="Gene3D" id="3.20.200.10">
    <property type="entry name" value="MHCK/EF2 kinase"/>
    <property type="match status" value="1"/>
</dbReference>
<evidence type="ECO:0000256" key="4">
    <source>
        <dbReference type="ARBA" id="ARBA00022777"/>
    </source>
</evidence>
<evidence type="ECO:0000256" key="3">
    <source>
        <dbReference type="ARBA" id="ARBA00022741"/>
    </source>
</evidence>
<dbReference type="Proteomes" id="UP000887568">
    <property type="component" value="Unplaced"/>
</dbReference>
<accession>A0A914AFP3</accession>
<dbReference type="OrthoDB" id="301415at2759"/>
<dbReference type="PANTHER" id="PTHR45992:SF11">
    <property type="entry name" value="ALPHA-TYPE PROTEIN KINASE DOMAIN-CONTAINING PROTEIN"/>
    <property type="match status" value="1"/>
</dbReference>
<dbReference type="PANTHER" id="PTHR45992">
    <property type="entry name" value="EUKARYOTIC ELONGATION FACTOR 2 KINASE-RELATED"/>
    <property type="match status" value="1"/>
</dbReference>